<gene>
    <name evidence="7" type="ORF">JCM15548_11668</name>
</gene>
<dbReference type="Pfam" id="PF13802">
    <property type="entry name" value="Gal_mutarotas_2"/>
    <property type="match status" value="1"/>
</dbReference>
<dbReference type="CDD" id="cd14752">
    <property type="entry name" value="GH31_N"/>
    <property type="match status" value="1"/>
</dbReference>
<evidence type="ECO:0000256" key="1">
    <source>
        <dbReference type="ARBA" id="ARBA00007806"/>
    </source>
</evidence>
<feature type="domain" description="Glycoside hydrolase family 31 TIM barrel" evidence="5">
    <location>
        <begin position="259"/>
        <end position="498"/>
    </location>
</feature>
<dbReference type="PANTHER" id="PTHR22762:SF120">
    <property type="entry name" value="HETEROGLYCAN GLUCOSIDASE 1"/>
    <property type="match status" value="1"/>
</dbReference>
<dbReference type="Proteomes" id="UP000032900">
    <property type="component" value="Unassembled WGS sequence"/>
</dbReference>
<name>A0A0E9LW66_9BACT</name>
<dbReference type="GO" id="GO:0030246">
    <property type="term" value="F:carbohydrate binding"/>
    <property type="evidence" value="ECO:0007669"/>
    <property type="project" value="InterPro"/>
</dbReference>
<dbReference type="SUPFAM" id="SSF51445">
    <property type="entry name" value="(Trans)glycosidases"/>
    <property type="match status" value="1"/>
</dbReference>
<evidence type="ECO:0000313" key="8">
    <source>
        <dbReference type="Proteomes" id="UP000032900"/>
    </source>
</evidence>
<dbReference type="OrthoDB" id="176168at2"/>
<dbReference type="InterPro" id="IPR017853">
    <property type="entry name" value="GH"/>
</dbReference>
<feature type="chain" id="PRO_5002428669" evidence="4">
    <location>
        <begin position="27"/>
        <end position="571"/>
    </location>
</feature>
<dbReference type="Pfam" id="PF01055">
    <property type="entry name" value="Glyco_hydro_31_2nd"/>
    <property type="match status" value="1"/>
</dbReference>
<evidence type="ECO:0000313" key="7">
    <source>
        <dbReference type="EMBL" id="GAO29479.1"/>
    </source>
</evidence>
<keyword evidence="2" id="KW-0378">Hydrolase</keyword>
<dbReference type="InterPro" id="IPR011013">
    <property type="entry name" value="Gal_mutarotase_sf_dom"/>
</dbReference>
<dbReference type="PANTHER" id="PTHR22762">
    <property type="entry name" value="ALPHA-GLUCOSIDASE"/>
    <property type="match status" value="1"/>
</dbReference>
<protein>
    <submittedName>
        <fullName evidence="7">Alpha-glucosidase</fullName>
    </submittedName>
</protein>
<dbReference type="GO" id="GO:0004553">
    <property type="term" value="F:hydrolase activity, hydrolyzing O-glycosyl compounds"/>
    <property type="evidence" value="ECO:0007669"/>
    <property type="project" value="InterPro"/>
</dbReference>
<comment type="similarity">
    <text evidence="1 2">Belongs to the glycosyl hydrolase 31 family.</text>
</comment>
<dbReference type="Gene3D" id="3.20.20.80">
    <property type="entry name" value="Glycosidases"/>
    <property type="match status" value="1"/>
</dbReference>
<evidence type="ECO:0000259" key="6">
    <source>
        <dbReference type="Pfam" id="PF13802"/>
    </source>
</evidence>
<keyword evidence="2" id="KW-0326">Glycosidase</keyword>
<feature type="domain" description="Glycoside hydrolase family 31 N-terminal" evidence="6">
    <location>
        <begin position="57"/>
        <end position="213"/>
    </location>
</feature>
<dbReference type="AlphaFoldDB" id="A0A0E9LW66"/>
<evidence type="ECO:0000259" key="5">
    <source>
        <dbReference type="Pfam" id="PF01055"/>
    </source>
</evidence>
<keyword evidence="4" id="KW-0732">Signal</keyword>
<keyword evidence="8" id="KW-1185">Reference proteome</keyword>
<proteinExistence type="inferred from homology"/>
<organism evidence="7 8">
    <name type="scientific">Geofilum rubicundum JCM 15548</name>
    <dbReference type="NCBI Taxonomy" id="1236989"/>
    <lineage>
        <taxon>Bacteria</taxon>
        <taxon>Pseudomonadati</taxon>
        <taxon>Bacteroidota</taxon>
        <taxon>Bacteroidia</taxon>
        <taxon>Marinilabiliales</taxon>
        <taxon>Marinilabiliaceae</taxon>
        <taxon>Geofilum</taxon>
    </lineage>
</organism>
<feature type="compositionally biased region" description="Polar residues" evidence="3">
    <location>
        <begin position="562"/>
        <end position="571"/>
    </location>
</feature>
<dbReference type="STRING" id="1236989.JCM15548_11668"/>
<reference evidence="7 8" key="1">
    <citation type="journal article" date="2015" name="Microbes Environ.">
        <title>Distribution and evolution of nitrogen fixation genes in the phylum bacteroidetes.</title>
        <authorList>
            <person name="Inoue J."/>
            <person name="Oshima K."/>
            <person name="Suda W."/>
            <person name="Sakamoto M."/>
            <person name="Iino T."/>
            <person name="Noda S."/>
            <person name="Hongoh Y."/>
            <person name="Hattori M."/>
            <person name="Ohkuma M."/>
        </authorList>
    </citation>
    <scope>NUCLEOTIDE SEQUENCE [LARGE SCALE GENOMIC DNA]</scope>
    <source>
        <strain evidence="7">JCM 15548</strain>
    </source>
</reference>
<dbReference type="Gene3D" id="2.60.40.1760">
    <property type="entry name" value="glycosyl hydrolase (family 31)"/>
    <property type="match status" value="1"/>
</dbReference>
<dbReference type="SUPFAM" id="SSF74650">
    <property type="entry name" value="Galactose mutarotase-like"/>
    <property type="match status" value="1"/>
</dbReference>
<accession>A0A0E9LW66</accession>
<dbReference type="EMBL" id="BAZW01000009">
    <property type="protein sequence ID" value="GAO29479.1"/>
    <property type="molecule type" value="Genomic_DNA"/>
</dbReference>
<evidence type="ECO:0000256" key="2">
    <source>
        <dbReference type="RuleBase" id="RU361185"/>
    </source>
</evidence>
<evidence type="ECO:0000256" key="3">
    <source>
        <dbReference type="SAM" id="MobiDB-lite"/>
    </source>
</evidence>
<evidence type="ECO:0000256" key="4">
    <source>
        <dbReference type="SAM" id="SignalP"/>
    </source>
</evidence>
<feature type="region of interest" description="Disordered" evidence="3">
    <location>
        <begin position="548"/>
        <end position="571"/>
    </location>
</feature>
<dbReference type="GO" id="GO:0005975">
    <property type="term" value="P:carbohydrate metabolic process"/>
    <property type="evidence" value="ECO:0007669"/>
    <property type="project" value="InterPro"/>
</dbReference>
<dbReference type="InterPro" id="IPR000322">
    <property type="entry name" value="Glyco_hydro_31_TIM"/>
</dbReference>
<comment type="caution">
    <text evidence="7">The sequence shown here is derived from an EMBL/GenBank/DDBJ whole genome shotgun (WGS) entry which is preliminary data.</text>
</comment>
<feature type="signal peptide" evidence="4">
    <location>
        <begin position="1"/>
        <end position="26"/>
    </location>
</feature>
<sequence>MSPFTTWKSRFLIPLHLFLISLVTQAGSPAEIENPIYLEKYFQSSDHLTLKTSDGYIRLQTINAQTIYVSYAKDSLFLSPSDAVIAQPQVSTIIIRNSAESLDVRMGESYLSIKKNPLEIKILTGVNNQEEAVLSGPFNANQRTGINFKLDSREKIIGGGARAIEMNRSGKRLQLSNQANWGYEWGADQLNYSLPVFYSSKKFMVFFDAPQRAIADIGHTVRNQFRIDSKEKAFNVYVMTGTDYRSLLSAYIQLTGTQPLPPLWALGNLQSRFGYQSQQQATHIVDSMLEAKYPLDALFLDVYWFGKGVGDFRMGNLTWEEENWPTPKAMVQNLKSKGVKTVLITEPYFLTTSNNYAEAAQKGFFGTDSLGQPYVIKDFWFGPASLLDVFNPRAGEWFWQKYQPLIEQGIAGWWSDLGEPEKHPGGIFYQKGRADQIHNVYGHYWSKMLSDNYQKHYPKKRLFNLTRAGYAGSQRYSVFPWSGTVKRSWSGLKASCPSCSPCRCRASPTCIRMSAGLPKVKKMRSYTQDGCSWPPSLPFFVRMAKRSPQSPSITVRKPKRLSGNSSNSAMN</sequence>
<dbReference type="InterPro" id="IPR025887">
    <property type="entry name" value="Glyco_hydro_31_N_dom"/>
</dbReference>